<name>A0AAV3YJH1_9GAST</name>
<comment type="caution">
    <text evidence="1">The sequence shown here is derived from an EMBL/GenBank/DDBJ whole genome shotgun (WGS) entry which is preliminary data.</text>
</comment>
<accession>A0AAV3YJH1</accession>
<reference evidence="1 2" key="1">
    <citation type="journal article" date="2021" name="Elife">
        <title>Chloroplast acquisition without the gene transfer in kleptoplastic sea slugs, Plakobranchus ocellatus.</title>
        <authorList>
            <person name="Maeda T."/>
            <person name="Takahashi S."/>
            <person name="Yoshida T."/>
            <person name="Shimamura S."/>
            <person name="Takaki Y."/>
            <person name="Nagai Y."/>
            <person name="Toyoda A."/>
            <person name="Suzuki Y."/>
            <person name="Arimoto A."/>
            <person name="Ishii H."/>
            <person name="Satoh N."/>
            <person name="Nishiyama T."/>
            <person name="Hasebe M."/>
            <person name="Maruyama T."/>
            <person name="Minagawa J."/>
            <person name="Obokata J."/>
            <person name="Shigenobu S."/>
        </authorList>
    </citation>
    <scope>NUCLEOTIDE SEQUENCE [LARGE SCALE GENOMIC DNA]</scope>
</reference>
<evidence type="ECO:0000313" key="2">
    <source>
        <dbReference type="Proteomes" id="UP000735302"/>
    </source>
</evidence>
<proteinExistence type="predicted"/>
<keyword evidence="2" id="KW-1185">Reference proteome</keyword>
<dbReference type="EMBL" id="BLXT01000992">
    <property type="protein sequence ID" value="GFN82526.1"/>
    <property type="molecule type" value="Genomic_DNA"/>
</dbReference>
<dbReference type="AlphaFoldDB" id="A0AAV3YJH1"/>
<evidence type="ECO:0000313" key="1">
    <source>
        <dbReference type="EMBL" id="GFN82526.1"/>
    </source>
</evidence>
<dbReference type="Proteomes" id="UP000735302">
    <property type="component" value="Unassembled WGS sequence"/>
</dbReference>
<gene>
    <name evidence="1" type="ORF">PoB_000903200</name>
</gene>
<protein>
    <submittedName>
        <fullName evidence="1">Uncharacterized protein</fullName>
    </submittedName>
</protein>
<organism evidence="1 2">
    <name type="scientific">Plakobranchus ocellatus</name>
    <dbReference type="NCBI Taxonomy" id="259542"/>
    <lineage>
        <taxon>Eukaryota</taxon>
        <taxon>Metazoa</taxon>
        <taxon>Spiralia</taxon>
        <taxon>Lophotrochozoa</taxon>
        <taxon>Mollusca</taxon>
        <taxon>Gastropoda</taxon>
        <taxon>Heterobranchia</taxon>
        <taxon>Euthyneura</taxon>
        <taxon>Panpulmonata</taxon>
        <taxon>Sacoglossa</taxon>
        <taxon>Placobranchoidea</taxon>
        <taxon>Plakobranchidae</taxon>
        <taxon>Plakobranchus</taxon>
    </lineage>
</organism>
<sequence>MWTVAPHRTVRKSARVVTVRSSVNGELNASTIDRHRAVQRRGGRAASASIPATAAAAAAAAAEAAAAATANNVPNRQGYWASVFCHEFLCFNVLKALILVSPGIHLVALGQLSRFWKLV</sequence>